<evidence type="ECO:0000313" key="3">
    <source>
        <dbReference type="WBParaSite" id="ACOC_0000985101-mRNA-1"/>
    </source>
</evidence>
<name>A0A0R3PV41_ANGCS</name>
<dbReference type="OrthoDB" id="5842672at2759"/>
<organism evidence="3">
    <name type="scientific">Angiostrongylus costaricensis</name>
    <name type="common">Nematode worm</name>
    <dbReference type="NCBI Taxonomy" id="334426"/>
    <lineage>
        <taxon>Eukaryota</taxon>
        <taxon>Metazoa</taxon>
        <taxon>Ecdysozoa</taxon>
        <taxon>Nematoda</taxon>
        <taxon>Chromadorea</taxon>
        <taxon>Rhabditida</taxon>
        <taxon>Rhabditina</taxon>
        <taxon>Rhabditomorpha</taxon>
        <taxon>Strongyloidea</taxon>
        <taxon>Metastrongylidae</taxon>
        <taxon>Angiostrongylus</taxon>
    </lineage>
</organism>
<dbReference type="Proteomes" id="UP000267027">
    <property type="component" value="Unassembled WGS sequence"/>
</dbReference>
<dbReference type="WBParaSite" id="ACOC_0000985101-mRNA-1">
    <property type="protein sequence ID" value="ACOC_0000985101-mRNA-1"/>
    <property type="gene ID" value="ACOC_0000985101"/>
</dbReference>
<reference evidence="1 2" key="2">
    <citation type="submission" date="2018-11" db="EMBL/GenBank/DDBJ databases">
        <authorList>
            <consortium name="Pathogen Informatics"/>
        </authorList>
    </citation>
    <scope>NUCLEOTIDE SEQUENCE [LARGE SCALE GENOMIC DNA]</scope>
    <source>
        <strain evidence="1 2">Costa Rica</strain>
    </source>
</reference>
<gene>
    <name evidence="1" type="ORF">ACOC_LOCUS9852</name>
</gene>
<dbReference type="AlphaFoldDB" id="A0A0R3PV41"/>
<reference evidence="3" key="1">
    <citation type="submission" date="2017-02" db="UniProtKB">
        <authorList>
            <consortium name="WormBaseParasite"/>
        </authorList>
    </citation>
    <scope>IDENTIFICATION</scope>
</reference>
<evidence type="ECO:0000313" key="1">
    <source>
        <dbReference type="EMBL" id="VDM61437.1"/>
    </source>
</evidence>
<proteinExistence type="predicted"/>
<evidence type="ECO:0000313" key="2">
    <source>
        <dbReference type="Proteomes" id="UP000267027"/>
    </source>
</evidence>
<dbReference type="EMBL" id="UYYA01004365">
    <property type="protein sequence ID" value="VDM61437.1"/>
    <property type="molecule type" value="Genomic_DNA"/>
</dbReference>
<accession>A0A0R3PV41</accession>
<sequence>MKNNMKKVLDRGRRASWAVLGPLKEATDPLKESKIEAHLFHSTVFPALGYAAETWADPSTTSKILHTTHKEHERCFLKYNRHTQFLAGMRNFDLRNLSHLRDPTEYRYTTLAKYGMGRSHNYKKNTTDELKELSTPRECRRPLGRRWENVFLTKVYQLYLQL</sequence>
<protein>
    <submittedName>
        <fullName evidence="1 3">Uncharacterized protein</fullName>
    </submittedName>
</protein>
<keyword evidence="2" id="KW-1185">Reference proteome</keyword>